<keyword evidence="2" id="KW-0812">Transmembrane</keyword>
<protein>
    <submittedName>
        <fullName evidence="3">PGP1 isoform X1</fullName>
    </submittedName>
</protein>
<sequence length="162" mass="18510">MADFHLTCNPLDPSSSKDLTVIDLTTERPSTTTIHNNQQQQQQYYTTNSTTTNNSSGRREAFLSRAHLRLRQALLLRGPRGCAPHVCRQCRDPWMCSIILRTPWMCSLLILLRFFSDLVDSFESNADHPDIMSLQVVKYAFYFLVVGAGIWASSWAKISYCM</sequence>
<dbReference type="EMBL" id="JANAVB010011200">
    <property type="protein sequence ID" value="KAJ6837735.1"/>
    <property type="molecule type" value="Genomic_DNA"/>
</dbReference>
<feature type="transmembrane region" description="Helical" evidence="2">
    <location>
        <begin position="136"/>
        <end position="156"/>
    </location>
</feature>
<feature type="region of interest" description="Disordered" evidence="1">
    <location>
        <begin position="31"/>
        <end position="53"/>
    </location>
</feature>
<dbReference type="Proteomes" id="UP001140949">
    <property type="component" value="Unassembled WGS sequence"/>
</dbReference>
<evidence type="ECO:0000256" key="1">
    <source>
        <dbReference type="SAM" id="MobiDB-lite"/>
    </source>
</evidence>
<feature type="transmembrane region" description="Helical" evidence="2">
    <location>
        <begin position="98"/>
        <end position="116"/>
    </location>
</feature>
<dbReference type="AlphaFoldDB" id="A0AAX6HBG8"/>
<gene>
    <name evidence="3" type="ORF">M6B38_323430</name>
</gene>
<evidence type="ECO:0000256" key="2">
    <source>
        <dbReference type="SAM" id="Phobius"/>
    </source>
</evidence>
<reference evidence="3" key="1">
    <citation type="journal article" date="2023" name="GigaByte">
        <title>Genome assembly of the bearded iris, Iris pallida Lam.</title>
        <authorList>
            <person name="Bruccoleri R.E."/>
            <person name="Oakeley E.J."/>
            <person name="Faust A.M.E."/>
            <person name="Altorfer M."/>
            <person name="Dessus-Babus S."/>
            <person name="Burckhardt D."/>
            <person name="Oertli M."/>
            <person name="Naumann U."/>
            <person name="Petersen F."/>
            <person name="Wong J."/>
        </authorList>
    </citation>
    <scope>NUCLEOTIDE SEQUENCE</scope>
    <source>
        <strain evidence="3">GSM-AAB239-AS_SAM_17_03QT</strain>
    </source>
</reference>
<name>A0AAX6HBG8_IRIPA</name>
<accession>A0AAX6HBG8</accession>
<keyword evidence="2" id="KW-1133">Transmembrane helix</keyword>
<reference evidence="3" key="2">
    <citation type="submission" date="2023-04" db="EMBL/GenBank/DDBJ databases">
        <authorList>
            <person name="Bruccoleri R.E."/>
            <person name="Oakeley E.J."/>
            <person name="Faust A.-M."/>
            <person name="Dessus-Babus S."/>
            <person name="Altorfer M."/>
            <person name="Burckhardt D."/>
            <person name="Oertli M."/>
            <person name="Naumann U."/>
            <person name="Petersen F."/>
            <person name="Wong J."/>
        </authorList>
    </citation>
    <scope>NUCLEOTIDE SEQUENCE</scope>
    <source>
        <strain evidence="3">GSM-AAB239-AS_SAM_17_03QT</strain>
        <tissue evidence="3">Leaf</tissue>
    </source>
</reference>
<evidence type="ECO:0000313" key="4">
    <source>
        <dbReference type="Proteomes" id="UP001140949"/>
    </source>
</evidence>
<proteinExistence type="predicted"/>
<keyword evidence="2" id="KW-0472">Membrane</keyword>
<organism evidence="3 4">
    <name type="scientific">Iris pallida</name>
    <name type="common">Sweet iris</name>
    <dbReference type="NCBI Taxonomy" id="29817"/>
    <lineage>
        <taxon>Eukaryota</taxon>
        <taxon>Viridiplantae</taxon>
        <taxon>Streptophyta</taxon>
        <taxon>Embryophyta</taxon>
        <taxon>Tracheophyta</taxon>
        <taxon>Spermatophyta</taxon>
        <taxon>Magnoliopsida</taxon>
        <taxon>Liliopsida</taxon>
        <taxon>Asparagales</taxon>
        <taxon>Iridaceae</taxon>
        <taxon>Iridoideae</taxon>
        <taxon>Irideae</taxon>
        <taxon>Iris</taxon>
    </lineage>
</organism>
<evidence type="ECO:0000313" key="3">
    <source>
        <dbReference type="EMBL" id="KAJ6837735.1"/>
    </source>
</evidence>
<comment type="caution">
    <text evidence="3">The sequence shown here is derived from an EMBL/GenBank/DDBJ whole genome shotgun (WGS) entry which is preliminary data.</text>
</comment>
<keyword evidence="4" id="KW-1185">Reference proteome</keyword>